<sequence>MNAALALGTYTLLVGFAAPPLLLRSDWPHRAPALALAVWHALALSFALGTALTAYHLFMPMAHAHDGLWGLLHSCGFDLGFDLGFDPGVGGPAHATAGRLSVALPAVPGIALAGGFAFHVARARLALTRHREAVDLVGRRSVRLGATVLPYDVPAAYCLPGRRPRIVVSEAAVRELAPEELAAVLAHERAHIAGRHHLALAGAAAFHSVFPLLPLARQVREQTALLLEMIADDRALRAHSDGALATAMYAMAAARAPRDAFAAGGRTVLIRIRRVLGPRTAPHPALRGALAAATAAVPLLPLLVACPPGVG</sequence>
<name>C9YVS9_STRSW</name>
<dbReference type="Gene3D" id="3.30.2010.10">
    <property type="entry name" value="Metalloproteases ('zincins'), catalytic domain"/>
    <property type="match status" value="1"/>
</dbReference>
<evidence type="ECO:0000256" key="7">
    <source>
        <dbReference type="SAM" id="Phobius"/>
    </source>
</evidence>
<keyword evidence="5 6" id="KW-0482">Metalloprotease</keyword>
<evidence type="ECO:0000256" key="6">
    <source>
        <dbReference type="RuleBase" id="RU003983"/>
    </source>
</evidence>
<dbReference type="GO" id="GO:0006508">
    <property type="term" value="P:proteolysis"/>
    <property type="evidence" value="ECO:0007669"/>
    <property type="project" value="UniProtKB-KW"/>
</dbReference>
<evidence type="ECO:0000256" key="1">
    <source>
        <dbReference type="ARBA" id="ARBA00022670"/>
    </source>
</evidence>
<dbReference type="GeneID" id="24308334"/>
<reference evidence="9 10" key="1">
    <citation type="journal article" date="2010" name="Mol. Plant Microbe Interact.">
        <title>Streptomyces scabies 87-22 contains a coronafacic acid-like biosynthetic cluster that contributes to plant-microbe interactions.</title>
        <authorList>
            <person name="Bignell D.R."/>
            <person name="Seipke R.F."/>
            <person name="Huguet-Tapia J.C."/>
            <person name="Chambers A.H."/>
            <person name="Parry R.J."/>
            <person name="Loria R."/>
        </authorList>
    </citation>
    <scope>NUCLEOTIDE SEQUENCE [LARGE SCALE GENOMIC DNA]</scope>
    <source>
        <strain evidence="9 10">87.22</strain>
    </source>
</reference>
<dbReference type="STRING" id="680198.SCAB_6341"/>
<keyword evidence="7" id="KW-1133">Transmembrane helix</keyword>
<proteinExistence type="inferred from homology"/>
<keyword evidence="7" id="KW-0472">Membrane</keyword>
<organism evidence="9 10">
    <name type="scientific">Streptomyces scabiei (strain 87.22)</name>
    <dbReference type="NCBI Taxonomy" id="680198"/>
    <lineage>
        <taxon>Bacteria</taxon>
        <taxon>Bacillati</taxon>
        <taxon>Actinomycetota</taxon>
        <taxon>Actinomycetes</taxon>
        <taxon>Kitasatosporales</taxon>
        <taxon>Streptomycetaceae</taxon>
        <taxon>Streptomyces</taxon>
    </lineage>
</organism>
<keyword evidence="2" id="KW-0479">Metal-binding</keyword>
<keyword evidence="3 6" id="KW-0378">Hydrolase</keyword>
<dbReference type="InterPro" id="IPR001915">
    <property type="entry name" value="Peptidase_M48"/>
</dbReference>
<evidence type="ECO:0000313" key="9">
    <source>
        <dbReference type="EMBL" id="CBG67827.1"/>
    </source>
</evidence>
<dbReference type="RefSeq" id="WP_012998563.1">
    <property type="nucleotide sequence ID" value="NC_013929.1"/>
</dbReference>
<dbReference type="AlphaFoldDB" id="C9YVS9"/>
<keyword evidence="10" id="KW-1185">Reference proteome</keyword>
<feature type="domain" description="Peptidase M48" evidence="8">
    <location>
        <begin position="152"/>
        <end position="209"/>
    </location>
</feature>
<evidence type="ECO:0000256" key="3">
    <source>
        <dbReference type="ARBA" id="ARBA00022801"/>
    </source>
</evidence>
<keyword evidence="7" id="KW-0812">Transmembrane</keyword>
<comment type="similarity">
    <text evidence="6">Belongs to the peptidase M48 family.</text>
</comment>
<dbReference type="GO" id="GO:0046872">
    <property type="term" value="F:metal ion binding"/>
    <property type="evidence" value="ECO:0007669"/>
    <property type="project" value="UniProtKB-KW"/>
</dbReference>
<feature type="transmembrane region" description="Helical" evidence="7">
    <location>
        <begin position="33"/>
        <end position="58"/>
    </location>
</feature>
<dbReference type="Proteomes" id="UP000001444">
    <property type="component" value="Chromosome"/>
</dbReference>
<dbReference type="eggNOG" id="COG0501">
    <property type="taxonomic scope" value="Bacteria"/>
</dbReference>
<dbReference type="CDD" id="cd07326">
    <property type="entry name" value="M56_BlaR1_MecR1_like"/>
    <property type="match status" value="1"/>
</dbReference>
<evidence type="ECO:0000259" key="8">
    <source>
        <dbReference type="Pfam" id="PF01435"/>
    </source>
</evidence>
<dbReference type="Pfam" id="PF01435">
    <property type="entry name" value="Peptidase_M48"/>
    <property type="match status" value="1"/>
</dbReference>
<protein>
    <submittedName>
        <fullName evidence="9">Putative membrane-bound protease</fullName>
    </submittedName>
</protein>
<dbReference type="GO" id="GO:0004222">
    <property type="term" value="F:metalloendopeptidase activity"/>
    <property type="evidence" value="ECO:0007669"/>
    <property type="project" value="InterPro"/>
</dbReference>
<gene>
    <name evidence="9" type="ordered locus">SCAB_6341</name>
</gene>
<accession>C9YVS9</accession>
<evidence type="ECO:0000256" key="5">
    <source>
        <dbReference type="ARBA" id="ARBA00023049"/>
    </source>
</evidence>
<keyword evidence="4 6" id="KW-0862">Zinc</keyword>
<dbReference type="InterPro" id="IPR052173">
    <property type="entry name" value="Beta-lactam_resp_regulator"/>
</dbReference>
<evidence type="ECO:0000256" key="4">
    <source>
        <dbReference type="ARBA" id="ARBA00022833"/>
    </source>
</evidence>
<dbReference type="HOGENOM" id="CLU_056335_0_0_11"/>
<evidence type="ECO:0000313" key="10">
    <source>
        <dbReference type="Proteomes" id="UP000001444"/>
    </source>
</evidence>
<dbReference type="KEGG" id="scb:SCAB_6341"/>
<dbReference type="EMBL" id="FN554889">
    <property type="protein sequence ID" value="CBG67827.1"/>
    <property type="molecule type" value="Genomic_DNA"/>
</dbReference>
<keyword evidence="1 6" id="KW-0645">Protease</keyword>
<dbReference type="PANTHER" id="PTHR34978:SF3">
    <property type="entry name" value="SLR0241 PROTEIN"/>
    <property type="match status" value="1"/>
</dbReference>
<comment type="cofactor">
    <cofactor evidence="6">
        <name>Zn(2+)</name>
        <dbReference type="ChEBI" id="CHEBI:29105"/>
    </cofactor>
    <text evidence="6">Binds 1 zinc ion per subunit.</text>
</comment>
<evidence type="ECO:0000256" key="2">
    <source>
        <dbReference type="ARBA" id="ARBA00022723"/>
    </source>
</evidence>
<dbReference type="PANTHER" id="PTHR34978">
    <property type="entry name" value="POSSIBLE SENSOR-TRANSDUCER PROTEIN BLAR"/>
    <property type="match status" value="1"/>
</dbReference>